<sequence length="209" mass="22784">MATTCEPMSKQCEWQPTQNYRASVHNTFLRFTEVPDDEDEWMISPHARRVVTDGAVADRSLRESLELSVLQSIQTHLASSVDATGLGEAETPIKMEASSVLPCLSPQKRAEMQEEDAGEGHAVKRASLFSASTTEPGPVRCCRIFDGVKPDSFAASTLDPGTPSSRATETQEEDAGESHEEDGDLQTVKQETDVGEGHEEDGEGQTMKQ</sequence>
<dbReference type="AlphaFoldDB" id="A0A813FZ37"/>
<keyword evidence="3" id="KW-1185">Reference proteome</keyword>
<feature type="non-terminal residue" evidence="2">
    <location>
        <position position="209"/>
    </location>
</feature>
<dbReference type="Proteomes" id="UP000654075">
    <property type="component" value="Unassembled WGS sequence"/>
</dbReference>
<gene>
    <name evidence="2" type="ORF">PGLA1383_LOCUS36899</name>
</gene>
<name>A0A813FZ37_POLGL</name>
<dbReference type="EMBL" id="CAJNNV010026953">
    <property type="protein sequence ID" value="CAE8619308.1"/>
    <property type="molecule type" value="Genomic_DNA"/>
</dbReference>
<reference evidence="2" key="1">
    <citation type="submission" date="2021-02" db="EMBL/GenBank/DDBJ databases">
        <authorList>
            <person name="Dougan E. K."/>
            <person name="Rhodes N."/>
            <person name="Thang M."/>
            <person name="Chan C."/>
        </authorList>
    </citation>
    <scope>NUCLEOTIDE SEQUENCE</scope>
</reference>
<evidence type="ECO:0000256" key="1">
    <source>
        <dbReference type="SAM" id="MobiDB-lite"/>
    </source>
</evidence>
<feature type="compositionally biased region" description="Acidic residues" evidence="1">
    <location>
        <begin position="170"/>
        <end position="184"/>
    </location>
</feature>
<protein>
    <submittedName>
        <fullName evidence="2">Uncharacterized protein</fullName>
    </submittedName>
</protein>
<comment type="caution">
    <text evidence="2">The sequence shown here is derived from an EMBL/GenBank/DDBJ whole genome shotgun (WGS) entry which is preliminary data.</text>
</comment>
<evidence type="ECO:0000313" key="3">
    <source>
        <dbReference type="Proteomes" id="UP000654075"/>
    </source>
</evidence>
<proteinExistence type="predicted"/>
<accession>A0A813FZ37</accession>
<feature type="region of interest" description="Disordered" evidence="1">
    <location>
        <begin position="152"/>
        <end position="209"/>
    </location>
</feature>
<evidence type="ECO:0000313" key="2">
    <source>
        <dbReference type="EMBL" id="CAE8619308.1"/>
    </source>
</evidence>
<organism evidence="2 3">
    <name type="scientific">Polarella glacialis</name>
    <name type="common">Dinoflagellate</name>
    <dbReference type="NCBI Taxonomy" id="89957"/>
    <lineage>
        <taxon>Eukaryota</taxon>
        <taxon>Sar</taxon>
        <taxon>Alveolata</taxon>
        <taxon>Dinophyceae</taxon>
        <taxon>Suessiales</taxon>
        <taxon>Suessiaceae</taxon>
        <taxon>Polarella</taxon>
    </lineage>
</organism>